<protein>
    <submittedName>
        <fullName evidence="3">Uncharacterized protein</fullName>
    </submittedName>
</protein>
<dbReference type="EMBL" id="SGFE01000021">
    <property type="protein sequence ID" value="RZI31502.1"/>
    <property type="molecule type" value="Genomic_DNA"/>
</dbReference>
<feature type="transmembrane region" description="Helical" evidence="2">
    <location>
        <begin position="411"/>
        <end position="430"/>
    </location>
</feature>
<keyword evidence="2" id="KW-0812">Transmembrane</keyword>
<dbReference type="RefSeq" id="WP_130138494.1">
    <property type="nucleotide sequence ID" value="NZ_SGFE01000021.1"/>
</dbReference>
<dbReference type="Proteomes" id="UP000293369">
    <property type="component" value="Unassembled WGS sequence"/>
</dbReference>
<feature type="compositionally biased region" description="Polar residues" evidence="1">
    <location>
        <begin position="30"/>
        <end position="51"/>
    </location>
</feature>
<evidence type="ECO:0000256" key="2">
    <source>
        <dbReference type="SAM" id="Phobius"/>
    </source>
</evidence>
<reference evidence="3 4" key="1">
    <citation type="submission" date="2019-02" db="EMBL/GenBank/DDBJ databases">
        <title>Pseudomonas spp from wheat grain.</title>
        <authorList>
            <person name="Cho G.-S."/>
            <person name="Franz C.M.A.P."/>
        </authorList>
    </citation>
    <scope>NUCLEOTIDE SEQUENCE [LARGE SCALE GENOMIC DNA]</scope>
    <source>
        <strain evidence="3 4">133NRW</strain>
    </source>
</reference>
<evidence type="ECO:0000313" key="4">
    <source>
        <dbReference type="Proteomes" id="UP000293369"/>
    </source>
</evidence>
<gene>
    <name evidence="3" type="ORF">EUX57_12280</name>
</gene>
<feature type="transmembrane region" description="Helical" evidence="2">
    <location>
        <begin position="369"/>
        <end position="391"/>
    </location>
</feature>
<sequence>MRYPFSGIIVRYRKPQQGVCQFPDGEIPRIQQSGANSPSNDASGTAESATTDQAEITLCSVCSEELAEKANVEEKPLHERRLRDELHINIWEVGKKPAGPFMDIGVMISDRQNTGFIQVDLPWEVSKKDISDLGAKLNGEKSVAAIFNEVVHYDGFAEGNFANISFRKDGKDEKPFSLLRLNSELFKIEYVNLSNGTTSSRLLVEIPRPLPSTLSSDRRISAYVRFRIRNIPKEVYTSTFAQKDRTLISSRTVMRIVDFRINVRRGVPEELLSGSETVDFPQFERIHCFLTTDRSEDCSSQGKTYNGYRSLMDEDVWNEYIRLDHRERISEENSVSNYLGHQWTASNDRGVKDLIVLGRFSKNKSGLLLMMRFVLLGILFGATGNGLWEYFPTCMSDYSSADCVTSASKMAAFVIIGVLLMLIEPAIDMAKKLASRLHRKIKSLLPYRS</sequence>
<name>A0A4Q7D0Z8_9PSED</name>
<organism evidence="3 4">
    <name type="scientific">Pseudomonas orientalis</name>
    <dbReference type="NCBI Taxonomy" id="76758"/>
    <lineage>
        <taxon>Bacteria</taxon>
        <taxon>Pseudomonadati</taxon>
        <taxon>Pseudomonadota</taxon>
        <taxon>Gammaproteobacteria</taxon>
        <taxon>Pseudomonadales</taxon>
        <taxon>Pseudomonadaceae</taxon>
        <taxon>Pseudomonas</taxon>
    </lineage>
</organism>
<feature type="region of interest" description="Disordered" evidence="1">
    <location>
        <begin position="23"/>
        <end position="51"/>
    </location>
</feature>
<accession>A0A4Q7D0Z8</accession>
<keyword evidence="2" id="KW-0472">Membrane</keyword>
<dbReference type="AlphaFoldDB" id="A0A4Q7D0Z8"/>
<evidence type="ECO:0000256" key="1">
    <source>
        <dbReference type="SAM" id="MobiDB-lite"/>
    </source>
</evidence>
<evidence type="ECO:0000313" key="3">
    <source>
        <dbReference type="EMBL" id="RZI31502.1"/>
    </source>
</evidence>
<keyword evidence="2" id="KW-1133">Transmembrane helix</keyword>
<comment type="caution">
    <text evidence="3">The sequence shown here is derived from an EMBL/GenBank/DDBJ whole genome shotgun (WGS) entry which is preliminary data.</text>
</comment>
<proteinExistence type="predicted"/>